<dbReference type="InterPro" id="IPR012327">
    <property type="entry name" value="MeTrfase_D12"/>
</dbReference>
<dbReference type="Proteomes" id="UP000635565">
    <property type="component" value="Unassembled WGS sequence"/>
</dbReference>
<protein>
    <recommendedName>
        <fullName evidence="4">DUF1156 domain-containing protein</fullName>
    </recommendedName>
</protein>
<evidence type="ECO:0000256" key="2">
    <source>
        <dbReference type="ARBA" id="ARBA00022679"/>
    </source>
</evidence>
<organism evidence="5 6">
    <name type="scientific">Dictyobacter formicarum</name>
    <dbReference type="NCBI Taxonomy" id="2778368"/>
    <lineage>
        <taxon>Bacteria</taxon>
        <taxon>Bacillati</taxon>
        <taxon>Chloroflexota</taxon>
        <taxon>Ktedonobacteria</taxon>
        <taxon>Ktedonobacterales</taxon>
        <taxon>Dictyobacteraceae</taxon>
        <taxon>Dictyobacter</taxon>
    </lineage>
</organism>
<evidence type="ECO:0000259" key="4">
    <source>
        <dbReference type="Pfam" id="PF06634"/>
    </source>
</evidence>
<keyword evidence="1" id="KW-0489">Methyltransferase</keyword>
<reference evidence="5 6" key="1">
    <citation type="journal article" date="2021" name="Int. J. Syst. Evol. Microbiol.">
        <title>Reticulibacter mediterranei gen. nov., sp. nov., within the new family Reticulibacteraceae fam. nov., and Ktedonospora formicarum gen. nov., sp. nov., Ktedonobacter robiniae sp. nov., Dictyobacter formicarum sp. nov. and Dictyobacter arantiisoli sp. nov., belonging to the class Ktedonobacteria.</title>
        <authorList>
            <person name="Yabe S."/>
            <person name="Zheng Y."/>
            <person name="Wang C.M."/>
            <person name="Sakai Y."/>
            <person name="Abe K."/>
            <person name="Yokota A."/>
            <person name="Donadio S."/>
            <person name="Cavaletti L."/>
            <person name="Monciardini P."/>
        </authorList>
    </citation>
    <scope>NUCLEOTIDE SEQUENCE [LARGE SCALE GENOMIC DNA]</scope>
    <source>
        <strain evidence="5 6">SOSP1-9</strain>
    </source>
</reference>
<dbReference type="EMBL" id="BNJJ01000001">
    <property type="protein sequence ID" value="GHO82269.1"/>
    <property type="molecule type" value="Genomic_DNA"/>
</dbReference>
<dbReference type="Pfam" id="PF06634">
    <property type="entry name" value="DUF1156"/>
    <property type="match status" value="1"/>
</dbReference>
<accession>A0ABQ3V909</accession>
<keyword evidence="2" id="KW-0808">Transferase</keyword>
<comment type="caution">
    <text evidence="5">The sequence shown here is derived from an EMBL/GenBank/DDBJ whole genome shotgun (WGS) entry which is preliminary data.</text>
</comment>
<proteinExistence type="predicted"/>
<dbReference type="RefSeq" id="WP_201359964.1">
    <property type="nucleotide sequence ID" value="NZ_BNJJ01000001.1"/>
</dbReference>
<gene>
    <name evidence="5" type="ORF">KSZ_02750</name>
</gene>
<name>A0ABQ3V909_9CHLR</name>
<evidence type="ECO:0000256" key="3">
    <source>
        <dbReference type="ARBA" id="ARBA00022691"/>
    </source>
</evidence>
<feature type="domain" description="DUF1156" evidence="4">
    <location>
        <begin position="12"/>
        <end position="82"/>
    </location>
</feature>
<dbReference type="InterPro" id="IPR029063">
    <property type="entry name" value="SAM-dependent_MTases_sf"/>
</dbReference>
<keyword evidence="3" id="KW-0949">S-adenosyl-L-methionine</keyword>
<sequence>MTYRTKLIEVSLPLEAISEASVREKSIRHGHPSTLHLWWSRKPLAASRAVLFASLVDDPSAHPDIFETEAEQATERERLFAIMRDLVKWENSNNEKVLQQAREEIKKSAPDGELPPFLDPFAGGGSIPLEAQRLGLESHASDLNPVAVLLNKALIEIPPKFADCSPVNPDAQKTLVQNEWKGAQGLADDIRYYSKWMRDEAERRIGHLYPKAELPKEYGGSEATVIAWLWIRIVSCPNPACGVQMPLTSKWWLSKKKGKETWVEPQIDRAITPATISYFVKSGKGMPNDGTVNRQGAKCIACGENVPFGYIRAEGKAGRIGKQMMAIVAEGKRERIYISPDEMHVKAANRANHYWTPNFPLPHNPRNFNTPIYGIDTFDKLFTPRQLTGITTFSDLAQEVKEHIFSDIDYGQRKNKKESLDRNHYANAIVTYLALAIDRLADRSSTICSWDAGYVKVRNTFARQAIPMAWDFAEANPFSDSTGNFLGAADWVAEVIELSACAASGKVVQRDATASVNGLVQPLISTDPPYYDNIGYADLSDFFYVWLRRSLSSIYPDLFNTMLVPKAQELVATPYRFGGSKQKAQQFFEDGLYQTFERMRAVQHPDYPLTVYYAFKQSEAEVDKDGAEAYLNGQAGVASTGWETMLAGLINAGFMITGTWPMRTEMMNRSVGQNTNALASSIVLVCRPRPVDAPSAPRRQFINELRDELEEALKTMQHDGIAPVDLAQASIGPGMKVYSQYSQVLESNGAPLSVRTALQLINRELDSVLAAQESEYDTETRWTLAWFEEYTMEAGPYGRAETLSKAKNASLQTLVEAGVLESRAGKVRLLKRDEVAAIWNPETSVHRKVTTWSVMQRLIHALDKQGAAGAGAILANLPAYGEAARDLAYRLYNICERKGWSGEGLYYNMLVSSWSDIEAQARTIARSPHQAALSFDA</sequence>
<dbReference type="Pfam" id="PF02086">
    <property type="entry name" value="MethyltransfD12"/>
    <property type="match status" value="1"/>
</dbReference>
<evidence type="ECO:0000313" key="6">
    <source>
        <dbReference type="Proteomes" id="UP000635565"/>
    </source>
</evidence>
<dbReference type="InterPro" id="IPR009537">
    <property type="entry name" value="DUF1156"/>
</dbReference>
<evidence type="ECO:0000256" key="1">
    <source>
        <dbReference type="ARBA" id="ARBA00022603"/>
    </source>
</evidence>
<evidence type="ECO:0000313" key="5">
    <source>
        <dbReference type="EMBL" id="GHO82269.1"/>
    </source>
</evidence>
<keyword evidence="6" id="KW-1185">Reference proteome</keyword>
<dbReference type="SUPFAM" id="SSF53335">
    <property type="entry name" value="S-adenosyl-L-methionine-dependent methyltransferases"/>
    <property type="match status" value="1"/>
</dbReference>